<evidence type="ECO:0000313" key="1">
    <source>
        <dbReference type="EMBL" id="TCO58484.1"/>
    </source>
</evidence>
<gene>
    <name evidence="1" type="ORF">EV192_105554</name>
</gene>
<dbReference type="EMBL" id="SLWS01000005">
    <property type="protein sequence ID" value="TCO58484.1"/>
    <property type="molecule type" value="Genomic_DNA"/>
</dbReference>
<accession>A0A4R2JHE5</accession>
<evidence type="ECO:0000313" key="2">
    <source>
        <dbReference type="Proteomes" id="UP000295680"/>
    </source>
</evidence>
<comment type="caution">
    <text evidence="1">The sequence shown here is derived from an EMBL/GenBank/DDBJ whole genome shotgun (WGS) entry which is preliminary data.</text>
</comment>
<dbReference type="SUPFAM" id="SSF47598">
    <property type="entry name" value="Ribbon-helix-helix"/>
    <property type="match status" value="1"/>
</dbReference>
<sequence length="76" mass="8367">MRRMNLRDIPDDVYTALAEAAEANRQSLNAFVVDRLAEAAEVLHMSDYVASYQPPRGTGISMEDAVAAVRKVRDAS</sequence>
<reference evidence="1 2" key="1">
    <citation type="submission" date="2019-03" db="EMBL/GenBank/DDBJ databases">
        <title>Genomic Encyclopedia of Type Strains, Phase IV (KMG-IV): sequencing the most valuable type-strain genomes for metagenomic binning, comparative biology and taxonomic classification.</title>
        <authorList>
            <person name="Goeker M."/>
        </authorList>
    </citation>
    <scope>NUCLEOTIDE SEQUENCE [LARGE SCALE GENOMIC DNA]</scope>
    <source>
        <strain evidence="1 2">DSM 45934</strain>
    </source>
</reference>
<keyword evidence="2" id="KW-1185">Reference proteome</keyword>
<dbReference type="Gene3D" id="1.10.1220.10">
    <property type="entry name" value="Met repressor-like"/>
    <property type="match status" value="1"/>
</dbReference>
<dbReference type="InterPro" id="IPR013321">
    <property type="entry name" value="Arc_rbn_hlx_hlx"/>
</dbReference>
<protein>
    <recommendedName>
        <fullName evidence="3">HicB-like protein involved in pilus formation</fullName>
    </recommendedName>
</protein>
<proteinExistence type="predicted"/>
<evidence type="ECO:0008006" key="3">
    <source>
        <dbReference type="Google" id="ProtNLM"/>
    </source>
</evidence>
<dbReference type="InterPro" id="IPR010985">
    <property type="entry name" value="Ribbon_hlx_hlx"/>
</dbReference>
<dbReference type="Proteomes" id="UP000295680">
    <property type="component" value="Unassembled WGS sequence"/>
</dbReference>
<organism evidence="1 2">
    <name type="scientific">Actinocrispum wychmicini</name>
    <dbReference type="NCBI Taxonomy" id="1213861"/>
    <lineage>
        <taxon>Bacteria</taxon>
        <taxon>Bacillati</taxon>
        <taxon>Actinomycetota</taxon>
        <taxon>Actinomycetes</taxon>
        <taxon>Pseudonocardiales</taxon>
        <taxon>Pseudonocardiaceae</taxon>
        <taxon>Actinocrispum</taxon>
    </lineage>
</organism>
<dbReference type="AlphaFoldDB" id="A0A4R2JHE5"/>
<name>A0A4R2JHE5_9PSEU</name>
<dbReference type="GO" id="GO:0006355">
    <property type="term" value="P:regulation of DNA-templated transcription"/>
    <property type="evidence" value="ECO:0007669"/>
    <property type="project" value="InterPro"/>
</dbReference>